<reference evidence="1" key="2">
    <citation type="submission" date="2022-09" db="EMBL/GenBank/DDBJ databases">
        <title>Biosynthetic gene clusters of Dactylosporangioum fulvum.</title>
        <authorList>
            <person name="Caradec T."/>
        </authorList>
    </citation>
    <scope>NUCLEOTIDE SEQUENCE</scope>
    <source>
        <strain evidence="1">NRRL B-16292</strain>
    </source>
</reference>
<proteinExistence type="predicted"/>
<dbReference type="RefSeq" id="WP_259859370.1">
    <property type="nucleotide sequence ID" value="NZ_BAAAST010000034.1"/>
</dbReference>
<keyword evidence="2" id="KW-1185">Reference proteome</keyword>
<gene>
    <name evidence="1" type="ORF">Dfulv_41880</name>
</gene>
<evidence type="ECO:0000313" key="2">
    <source>
        <dbReference type="Proteomes" id="UP001059617"/>
    </source>
</evidence>
<organism evidence="1 2">
    <name type="scientific">Dactylosporangium fulvum</name>
    <dbReference type="NCBI Taxonomy" id="53359"/>
    <lineage>
        <taxon>Bacteria</taxon>
        <taxon>Bacillati</taxon>
        <taxon>Actinomycetota</taxon>
        <taxon>Actinomycetes</taxon>
        <taxon>Micromonosporales</taxon>
        <taxon>Micromonosporaceae</taxon>
        <taxon>Dactylosporangium</taxon>
    </lineage>
</organism>
<evidence type="ECO:0000313" key="1">
    <source>
        <dbReference type="EMBL" id="UWP81603.1"/>
    </source>
</evidence>
<accession>A0ABY5VV16</accession>
<dbReference type="EMBL" id="CP073720">
    <property type="protein sequence ID" value="UWP81603.1"/>
    <property type="molecule type" value="Genomic_DNA"/>
</dbReference>
<name>A0ABY5VV16_9ACTN</name>
<reference evidence="1" key="1">
    <citation type="submission" date="2021-04" db="EMBL/GenBank/DDBJ databases">
        <authorList>
            <person name="Hartkoorn R.C."/>
            <person name="Beaudoing E."/>
            <person name="Hot D."/>
        </authorList>
    </citation>
    <scope>NUCLEOTIDE SEQUENCE</scope>
    <source>
        <strain evidence="1">NRRL B-16292</strain>
    </source>
</reference>
<protein>
    <submittedName>
        <fullName evidence="1">Uncharacterized protein</fullName>
    </submittedName>
</protein>
<sequence length="64" mass="7256">MTSARAHDEDSLSTALWVLVAHTGHHRCAGWTFEERDELLKCACGTPLFQLRMIDQEASEDDPR</sequence>
<dbReference type="Proteomes" id="UP001059617">
    <property type="component" value="Chromosome"/>
</dbReference>